<evidence type="ECO:0000256" key="1">
    <source>
        <dbReference type="ARBA" id="ARBA00022723"/>
    </source>
</evidence>
<dbReference type="PANTHER" id="PTHR43690">
    <property type="entry name" value="NARDILYSIN"/>
    <property type="match status" value="1"/>
</dbReference>
<protein>
    <recommendedName>
        <fullName evidence="5">Peptidase M16 C-terminal domain-containing protein</fullName>
    </recommendedName>
</protein>
<organism evidence="4">
    <name type="scientific">marine metagenome</name>
    <dbReference type="NCBI Taxonomy" id="408172"/>
    <lineage>
        <taxon>unclassified sequences</taxon>
        <taxon>metagenomes</taxon>
        <taxon>ecological metagenomes</taxon>
    </lineage>
</organism>
<dbReference type="Pfam" id="PF16187">
    <property type="entry name" value="Peptidase_M16_M"/>
    <property type="match status" value="1"/>
</dbReference>
<dbReference type="InterPro" id="IPR011249">
    <property type="entry name" value="Metalloenz_LuxS/M16"/>
</dbReference>
<evidence type="ECO:0000313" key="4">
    <source>
        <dbReference type="EMBL" id="SVC39124.1"/>
    </source>
</evidence>
<evidence type="ECO:0000259" key="3">
    <source>
        <dbReference type="Pfam" id="PF22456"/>
    </source>
</evidence>
<evidence type="ECO:0008006" key="5">
    <source>
        <dbReference type="Google" id="ProtNLM"/>
    </source>
</evidence>
<dbReference type="Gene3D" id="3.30.830.10">
    <property type="entry name" value="Metalloenzyme, LuxS/M16 peptidase-like"/>
    <property type="match status" value="2"/>
</dbReference>
<evidence type="ECO:0000259" key="2">
    <source>
        <dbReference type="Pfam" id="PF16187"/>
    </source>
</evidence>
<sequence length="396" mass="45228">LYYGQDVEFGRPKASYRYKIYSPKKYTDLQSHVLMTLYVAAVNESMNEASYPARLAGMDYEVTNDAEGISITVNGYSDSIDDLLIEILNNMKSISIPNEQFLALRDKMIRDWKNVDLGDAYRIARENMRKIVSKHYYTNTELADASENISLDDVNEFGAKLLKKGYIQGLVYGNVTEEQARQNTKLLISQLKIKAEKWNKVTHQGRLEFAEGEDIIQVVRSEVNNSCFSRLQYFGNNSIDEDAQSRVIGTYVESPFFLEMRTNRQLGYIVWGGARSTKKSSFFIFIIQSGDYTAENLSKQADEYTITLPDSLKQLPDEEYLVIKNAVIEKIKEKPTSIAEKAGKYYTMAFDYDGNFDRDNQLILAVEDLSKEKAIEVLTHVLGADTRERATILLYA</sequence>
<accession>A0A382LQS1</accession>
<dbReference type="InterPro" id="IPR032632">
    <property type="entry name" value="Peptidase_M16_M"/>
</dbReference>
<feature type="domain" description="Coenzyme PQQ synthesis protein F-like C-terminal lobe" evidence="3">
    <location>
        <begin position="250"/>
        <end position="345"/>
    </location>
</feature>
<dbReference type="AlphaFoldDB" id="A0A382LQS1"/>
<dbReference type="InterPro" id="IPR050626">
    <property type="entry name" value="Peptidase_M16"/>
</dbReference>
<dbReference type="Pfam" id="PF22456">
    <property type="entry name" value="PqqF-like_C_4"/>
    <property type="match status" value="1"/>
</dbReference>
<dbReference type="SUPFAM" id="SSF63411">
    <property type="entry name" value="LuxS/MPP-like metallohydrolase"/>
    <property type="match status" value="2"/>
</dbReference>
<dbReference type="InterPro" id="IPR054734">
    <property type="entry name" value="PqqF-like_C_4"/>
</dbReference>
<dbReference type="PANTHER" id="PTHR43690:SF18">
    <property type="entry name" value="INSULIN-DEGRADING ENZYME-RELATED"/>
    <property type="match status" value="1"/>
</dbReference>
<name>A0A382LQS1_9ZZZZ</name>
<feature type="non-terminal residue" evidence="4">
    <location>
        <position position="1"/>
    </location>
</feature>
<dbReference type="GO" id="GO:0046872">
    <property type="term" value="F:metal ion binding"/>
    <property type="evidence" value="ECO:0007669"/>
    <property type="project" value="UniProtKB-KW"/>
</dbReference>
<feature type="non-terminal residue" evidence="4">
    <location>
        <position position="396"/>
    </location>
</feature>
<proteinExistence type="predicted"/>
<reference evidence="4" key="1">
    <citation type="submission" date="2018-05" db="EMBL/GenBank/DDBJ databases">
        <authorList>
            <person name="Lanie J.A."/>
            <person name="Ng W.-L."/>
            <person name="Kazmierczak K.M."/>
            <person name="Andrzejewski T.M."/>
            <person name="Davidsen T.M."/>
            <person name="Wayne K.J."/>
            <person name="Tettelin H."/>
            <person name="Glass J.I."/>
            <person name="Rusch D."/>
            <person name="Podicherti R."/>
            <person name="Tsui H.-C.T."/>
            <person name="Winkler M.E."/>
        </authorList>
    </citation>
    <scope>NUCLEOTIDE SEQUENCE</scope>
</reference>
<keyword evidence="1" id="KW-0479">Metal-binding</keyword>
<dbReference type="EMBL" id="UINC01088679">
    <property type="protein sequence ID" value="SVC39124.1"/>
    <property type="molecule type" value="Genomic_DNA"/>
</dbReference>
<feature type="domain" description="Peptidase M16 middle/third" evidence="2">
    <location>
        <begin position="1"/>
        <end position="145"/>
    </location>
</feature>
<gene>
    <name evidence="4" type="ORF">METZ01_LOCUS291978</name>
</gene>